<evidence type="ECO:0000313" key="5">
    <source>
        <dbReference type="Proteomes" id="UP000220157"/>
    </source>
</evidence>
<dbReference type="EMBL" id="NMTW01000050">
    <property type="protein sequence ID" value="PDX74590.1"/>
    <property type="molecule type" value="Genomic_DNA"/>
</dbReference>
<dbReference type="GO" id="GO:0016651">
    <property type="term" value="F:oxidoreductase activity, acting on NAD(P)H"/>
    <property type="evidence" value="ECO:0007669"/>
    <property type="project" value="UniProtKB-ARBA"/>
</dbReference>
<dbReference type="SUPFAM" id="SSF52218">
    <property type="entry name" value="Flavoproteins"/>
    <property type="match status" value="1"/>
</dbReference>
<sequence>MSGSLRFPAFYIDRGVFRMKNKISRRQFLQVAGASAAALLLASCSGNSASSVSSSSVASSEAASSAAASSEATSTVTTTGKTLVVYFSATGTTQGVAQTIADTVGADLFEVVPSDPYTSDDLNWTNNDSRVSREHNDEGLRAVALESTDVDGWDDYDTVFIGYPIWWGIAAWPMSSFVAVNDFTGKNVVPFCTSLSSGIGQSGKLLAELADAGTWLDGQRFSHSSSEADIASWVNGLNL</sequence>
<evidence type="ECO:0000313" key="4">
    <source>
        <dbReference type="Proteomes" id="UP000219901"/>
    </source>
</evidence>
<organism evidence="2 4">
    <name type="scientific">Faecalibacterium prausnitzii</name>
    <dbReference type="NCBI Taxonomy" id="853"/>
    <lineage>
        <taxon>Bacteria</taxon>
        <taxon>Bacillati</taxon>
        <taxon>Bacillota</taxon>
        <taxon>Clostridia</taxon>
        <taxon>Eubacteriales</taxon>
        <taxon>Oscillospiraceae</taxon>
        <taxon>Faecalibacterium</taxon>
    </lineage>
</organism>
<dbReference type="Proteomes" id="UP000220157">
    <property type="component" value="Unassembled WGS sequence"/>
</dbReference>
<dbReference type="AlphaFoldDB" id="A0A2A6ZW42"/>
<gene>
    <name evidence="2" type="ORF">CGS55_13045</name>
    <name evidence="3" type="ORF">CGS56_13190</name>
</gene>
<reference evidence="2" key="2">
    <citation type="submission" date="2017-07" db="EMBL/GenBank/DDBJ databases">
        <authorList>
            <person name="Sun Z.S."/>
            <person name="Albrecht U."/>
            <person name="Echele G."/>
            <person name="Lee C.C."/>
        </authorList>
    </citation>
    <scope>NUCLEOTIDE SEQUENCE</scope>
    <source>
        <strain evidence="2">CNCM I 4546</strain>
        <strain evidence="3">CNCM I 4573</strain>
    </source>
</reference>
<dbReference type="Gene3D" id="3.40.50.360">
    <property type="match status" value="1"/>
</dbReference>
<protein>
    <submittedName>
        <fullName evidence="2">Flavodoxin</fullName>
    </submittedName>
</protein>
<accession>A0A2A6ZW42</accession>
<evidence type="ECO:0000259" key="1">
    <source>
        <dbReference type="Pfam" id="PF12682"/>
    </source>
</evidence>
<dbReference type="InterPro" id="IPR029039">
    <property type="entry name" value="Flavoprotein-like_sf"/>
</dbReference>
<dbReference type="PROSITE" id="PS00201">
    <property type="entry name" value="FLAVODOXIN"/>
    <property type="match status" value="1"/>
</dbReference>
<dbReference type="PROSITE" id="PS51318">
    <property type="entry name" value="TAT"/>
    <property type="match status" value="1"/>
</dbReference>
<dbReference type="Proteomes" id="UP000219901">
    <property type="component" value="Unassembled WGS sequence"/>
</dbReference>
<dbReference type="Pfam" id="PF12682">
    <property type="entry name" value="Flavodoxin_4"/>
    <property type="match status" value="1"/>
</dbReference>
<dbReference type="InterPro" id="IPR001226">
    <property type="entry name" value="Flavodoxin_CS"/>
</dbReference>
<dbReference type="Pfam" id="PF10518">
    <property type="entry name" value="TAT_signal"/>
    <property type="match status" value="1"/>
</dbReference>
<dbReference type="EMBL" id="NMTV01000071">
    <property type="protein sequence ID" value="PDX71116.1"/>
    <property type="molecule type" value="Genomic_DNA"/>
</dbReference>
<dbReference type="InterPro" id="IPR008254">
    <property type="entry name" value="Flavodoxin/NO_synth"/>
</dbReference>
<dbReference type="GO" id="GO:0010181">
    <property type="term" value="F:FMN binding"/>
    <property type="evidence" value="ECO:0007669"/>
    <property type="project" value="InterPro"/>
</dbReference>
<dbReference type="GO" id="GO:0009055">
    <property type="term" value="F:electron transfer activity"/>
    <property type="evidence" value="ECO:0007669"/>
    <property type="project" value="InterPro"/>
</dbReference>
<dbReference type="InterPro" id="IPR019546">
    <property type="entry name" value="TAT_signal_bac_arc"/>
</dbReference>
<proteinExistence type="predicted"/>
<reference evidence="4 5" key="1">
    <citation type="journal article" date="2017" name="Front. Microbiol.">
        <title>New Insights into the Diversity of the Genus Faecalibacterium.</title>
        <authorList>
            <person name="Benevides L."/>
            <person name="Burman S."/>
            <person name="Martin R."/>
            <person name="Robert V."/>
            <person name="Thomas M."/>
            <person name="Miquel S."/>
            <person name="Chain F."/>
            <person name="Sokol H."/>
            <person name="Bermudez-Humaran L.G."/>
            <person name="Morrison M."/>
            <person name="Langella P."/>
            <person name="Azevedo V.A."/>
            <person name="Chatel J.M."/>
            <person name="Soares S."/>
        </authorList>
    </citation>
    <scope>NUCLEOTIDE SEQUENCE [LARGE SCALE GENOMIC DNA]</scope>
    <source>
        <strain evidence="2 4">CNCM I 4546</strain>
        <strain evidence="3 5">CNCM I 4573</strain>
    </source>
</reference>
<comment type="caution">
    <text evidence="2">The sequence shown here is derived from an EMBL/GenBank/DDBJ whole genome shotgun (WGS) entry which is preliminary data.</text>
</comment>
<dbReference type="InterPro" id="IPR006311">
    <property type="entry name" value="TAT_signal"/>
</dbReference>
<name>A0A2A6ZW42_9FIRM</name>
<feature type="domain" description="Flavodoxin-like" evidence="1">
    <location>
        <begin position="81"/>
        <end position="235"/>
    </location>
</feature>
<dbReference type="PANTHER" id="PTHR39201:SF1">
    <property type="entry name" value="FLAVODOXIN-LIKE DOMAIN-CONTAINING PROTEIN"/>
    <property type="match status" value="1"/>
</dbReference>
<dbReference type="NCBIfam" id="TIGR01409">
    <property type="entry name" value="TAT_signal_seq"/>
    <property type="match status" value="1"/>
</dbReference>
<dbReference type="PANTHER" id="PTHR39201">
    <property type="entry name" value="EXPORTED PROTEIN-RELATED"/>
    <property type="match status" value="1"/>
</dbReference>
<evidence type="ECO:0000313" key="2">
    <source>
        <dbReference type="EMBL" id="PDX71116.1"/>
    </source>
</evidence>
<evidence type="ECO:0000313" key="3">
    <source>
        <dbReference type="EMBL" id="PDX74590.1"/>
    </source>
</evidence>